<dbReference type="Proteomes" id="UP000282957">
    <property type="component" value="Unassembled WGS sequence"/>
</dbReference>
<comment type="subcellular location">
    <subcellularLocation>
        <location evidence="1">Cell envelope</location>
    </subcellularLocation>
</comment>
<sequence length="281" mass="29873">MLRRALLLAPLAAPALAQSRPVLVASFSILGDLVRRVAGDAAEVRTIAGPEVDAHHFQPRPSHAEALRGATHAFQNGWGFDDWFARLARGAGGNARMVTVTEGLPARPVRGGGHSHGGSDPHAWQDVSAARHYIRRIAQATGLDAAAQEARLAELDAWVKAEIGRVPEARRVVVTSHDAFGWFAAAYGVRFLAPQGVSTSAEPSAQQVANLIRQLRAGGIRALFMENLTNPATLNRVAAEAGVQVTGRLYADALSPPDGPAADYEAMMRHNVSLLVRGMLA</sequence>
<keyword evidence="4" id="KW-0479">Metal-binding</keyword>
<dbReference type="PANTHER" id="PTHR42953:SF1">
    <property type="entry name" value="METAL-BINDING PROTEIN HI_0362-RELATED"/>
    <property type="match status" value="1"/>
</dbReference>
<protein>
    <submittedName>
        <fullName evidence="8">Metal ABC transporter substrate-binding protein</fullName>
    </submittedName>
</protein>
<dbReference type="AlphaFoldDB" id="A0A437MPS3"/>
<evidence type="ECO:0000256" key="4">
    <source>
        <dbReference type="ARBA" id="ARBA00022723"/>
    </source>
</evidence>
<dbReference type="GO" id="GO:0030001">
    <property type="term" value="P:metal ion transport"/>
    <property type="evidence" value="ECO:0007669"/>
    <property type="project" value="InterPro"/>
</dbReference>
<dbReference type="PANTHER" id="PTHR42953">
    <property type="entry name" value="HIGH-AFFINITY ZINC UPTAKE SYSTEM PROTEIN ZNUA-RELATED"/>
    <property type="match status" value="1"/>
</dbReference>
<accession>A0A437MPS3</accession>
<evidence type="ECO:0000256" key="2">
    <source>
        <dbReference type="ARBA" id="ARBA00011028"/>
    </source>
</evidence>
<evidence type="ECO:0000313" key="8">
    <source>
        <dbReference type="EMBL" id="RVT99641.1"/>
    </source>
</evidence>
<feature type="signal peptide" evidence="7">
    <location>
        <begin position="1"/>
        <end position="17"/>
    </location>
</feature>
<evidence type="ECO:0000313" key="9">
    <source>
        <dbReference type="Proteomes" id="UP000282957"/>
    </source>
</evidence>
<feature type="chain" id="PRO_5019431902" evidence="7">
    <location>
        <begin position="18"/>
        <end position="281"/>
    </location>
</feature>
<dbReference type="Pfam" id="PF01297">
    <property type="entry name" value="ZnuA"/>
    <property type="match status" value="1"/>
</dbReference>
<gene>
    <name evidence="8" type="ORF">EOD42_01265</name>
</gene>
<keyword evidence="5 7" id="KW-0732">Signal</keyword>
<dbReference type="GO" id="GO:0007155">
    <property type="term" value="P:cell adhesion"/>
    <property type="evidence" value="ECO:0007669"/>
    <property type="project" value="InterPro"/>
</dbReference>
<dbReference type="PRINTS" id="PR00690">
    <property type="entry name" value="ADHESNFAMILY"/>
</dbReference>
<dbReference type="SUPFAM" id="SSF53807">
    <property type="entry name" value="Helical backbone' metal receptor"/>
    <property type="match status" value="1"/>
</dbReference>
<evidence type="ECO:0000256" key="5">
    <source>
        <dbReference type="ARBA" id="ARBA00022729"/>
    </source>
</evidence>
<dbReference type="Gene3D" id="3.40.50.1980">
    <property type="entry name" value="Nitrogenase molybdenum iron protein domain"/>
    <property type="match status" value="2"/>
</dbReference>
<evidence type="ECO:0000256" key="1">
    <source>
        <dbReference type="ARBA" id="ARBA00004196"/>
    </source>
</evidence>
<organism evidence="8 9">
    <name type="scientific">Rhodovarius crocodyli</name>
    <dbReference type="NCBI Taxonomy" id="1979269"/>
    <lineage>
        <taxon>Bacteria</taxon>
        <taxon>Pseudomonadati</taxon>
        <taxon>Pseudomonadota</taxon>
        <taxon>Alphaproteobacteria</taxon>
        <taxon>Acetobacterales</taxon>
        <taxon>Roseomonadaceae</taxon>
        <taxon>Rhodovarius</taxon>
    </lineage>
</organism>
<keyword evidence="3 6" id="KW-0813">Transport</keyword>
<dbReference type="InterPro" id="IPR006129">
    <property type="entry name" value="AdhesinB"/>
</dbReference>
<comment type="similarity">
    <text evidence="2 6">Belongs to the bacterial solute-binding protein 9 family.</text>
</comment>
<dbReference type="OrthoDB" id="9793396at2"/>
<evidence type="ECO:0000256" key="6">
    <source>
        <dbReference type="RuleBase" id="RU003512"/>
    </source>
</evidence>
<reference evidence="8 9" key="1">
    <citation type="submission" date="2019-01" db="EMBL/GenBank/DDBJ databases">
        <authorList>
            <person name="Chen W.-M."/>
        </authorList>
    </citation>
    <scope>NUCLEOTIDE SEQUENCE [LARGE SCALE GENOMIC DNA]</scope>
    <source>
        <strain evidence="8 9">CCP-6</strain>
    </source>
</reference>
<dbReference type="InterPro" id="IPR050492">
    <property type="entry name" value="Bact_metal-bind_prot9"/>
</dbReference>
<dbReference type="GO" id="GO:0046872">
    <property type="term" value="F:metal ion binding"/>
    <property type="evidence" value="ECO:0007669"/>
    <property type="project" value="UniProtKB-KW"/>
</dbReference>
<dbReference type="EMBL" id="SACL01000001">
    <property type="protein sequence ID" value="RVT99641.1"/>
    <property type="molecule type" value="Genomic_DNA"/>
</dbReference>
<dbReference type="GO" id="GO:0030313">
    <property type="term" value="C:cell envelope"/>
    <property type="evidence" value="ECO:0007669"/>
    <property type="project" value="UniProtKB-SubCell"/>
</dbReference>
<dbReference type="InterPro" id="IPR006127">
    <property type="entry name" value="ZnuA-like"/>
</dbReference>
<dbReference type="InterPro" id="IPR006128">
    <property type="entry name" value="Lipoprotein_PsaA-like"/>
</dbReference>
<dbReference type="PRINTS" id="PR00691">
    <property type="entry name" value="ADHESINB"/>
</dbReference>
<keyword evidence="9" id="KW-1185">Reference proteome</keyword>
<comment type="caution">
    <text evidence="8">The sequence shown here is derived from an EMBL/GenBank/DDBJ whole genome shotgun (WGS) entry which is preliminary data.</text>
</comment>
<proteinExistence type="inferred from homology"/>
<evidence type="ECO:0000256" key="3">
    <source>
        <dbReference type="ARBA" id="ARBA00022448"/>
    </source>
</evidence>
<evidence type="ECO:0000256" key="7">
    <source>
        <dbReference type="SAM" id="SignalP"/>
    </source>
</evidence>
<name>A0A437MPS3_9PROT</name>